<dbReference type="PANTHER" id="PTHR43794">
    <property type="entry name" value="AMINOHYDROLASE SSNA-RELATED"/>
    <property type="match status" value="1"/>
</dbReference>
<evidence type="ECO:0000313" key="5">
    <source>
        <dbReference type="Proteomes" id="UP000619295"/>
    </source>
</evidence>
<accession>A0A927EF41</accession>
<evidence type="ECO:0000256" key="1">
    <source>
        <dbReference type="ARBA" id="ARBA00006745"/>
    </source>
</evidence>
<dbReference type="GO" id="GO:0016810">
    <property type="term" value="F:hydrolase activity, acting on carbon-nitrogen (but not peptide) bonds"/>
    <property type="evidence" value="ECO:0007669"/>
    <property type="project" value="InterPro"/>
</dbReference>
<dbReference type="InterPro" id="IPR011059">
    <property type="entry name" value="Metal-dep_hydrolase_composite"/>
</dbReference>
<dbReference type="RefSeq" id="WP_191125388.1">
    <property type="nucleotide sequence ID" value="NZ_JACXWY010000016.1"/>
</dbReference>
<organism evidence="4 5">
    <name type="scientific">Bosea spartocytisi</name>
    <dbReference type="NCBI Taxonomy" id="2773451"/>
    <lineage>
        <taxon>Bacteria</taxon>
        <taxon>Pseudomonadati</taxon>
        <taxon>Pseudomonadota</taxon>
        <taxon>Alphaproteobacteria</taxon>
        <taxon>Hyphomicrobiales</taxon>
        <taxon>Boseaceae</taxon>
        <taxon>Bosea</taxon>
    </lineage>
</organism>
<gene>
    <name evidence="4" type="ORF">IED13_21270</name>
</gene>
<dbReference type="Proteomes" id="UP000619295">
    <property type="component" value="Unassembled WGS sequence"/>
</dbReference>
<evidence type="ECO:0000313" key="4">
    <source>
        <dbReference type="EMBL" id="MBD3848236.1"/>
    </source>
</evidence>
<dbReference type="InterPro" id="IPR006680">
    <property type="entry name" value="Amidohydro-rel"/>
</dbReference>
<dbReference type="Pfam" id="PF01979">
    <property type="entry name" value="Amidohydro_1"/>
    <property type="match status" value="1"/>
</dbReference>
<feature type="domain" description="Amidohydrolase-related" evidence="3">
    <location>
        <begin position="65"/>
        <end position="434"/>
    </location>
</feature>
<comment type="caution">
    <text evidence="4">The sequence shown here is derived from an EMBL/GenBank/DDBJ whole genome shotgun (WGS) entry which is preliminary data.</text>
</comment>
<name>A0A927EF41_9HYPH</name>
<dbReference type="InterPro" id="IPR032466">
    <property type="entry name" value="Metal_Hydrolase"/>
</dbReference>
<evidence type="ECO:0000259" key="3">
    <source>
        <dbReference type="Pfam" id="PF01979"/>
    </source>
</evidence>
<keyword evidence="2" id="KW-0378">Hydrolase</keyword>
<dbReference type="EMBL" id="JACXWY010000016">
    <property type="protein sequence ID" value="MBD3848236.1"/>
    <property type="molecule type" value="Genomic_DNA"/>
</dbReference>
<sequence>MSRTSDRIMITRIRNADIVIAYDPASDDHVYRRNLDVVFDQGGILHLGGGFTGEVAREIDGAGFMVMPGLVDIHSHPSSEPGNKGMTDEVGTPKLYNSSLYEFLWLFRADAEGIPHLNHVAWSELLMSGTTTLVDLSFPSEGWLDRAAASGLRMVMAPMYRNGRWFTRNGYQVEYELDDAAGRKAMEDAFKVIDAALAHESGRLSGLACPAQIDTCTEELFRASIAAANERNIPIQTHAGQSISEFHEMVRRSGLSPIQWLDNVGFLAPNASIAHAIFLDDHPWVRWPTRTDLARLAETGTSVAHCPTVFGRRGFTLRDLGRYLKAGVNIGIGTDTFPHNMLEELRHAGVYARITGESHAVVTTGQVFRAATLGGAKLLGRDDIGRLAKGAQADLVMVDLTHPMMRPTRDPLKSLINAAADRAVSHVFVQGKQVVADGKVLTMDYQAASDGLEQAQRRALAKASSLDWAGRSVDELSPPSLRWA</sequence>
<reference evidence="4" key="1">
    <citation type="submission" date="2020-09" db="EMBL/GenBank/DDBJ databases">
        <title>Bosea spartocytisi sp. nov. a root nodule endophyte of Spartocytisus supranubius in the high mountain ecosystem fo the Teide National Park (Canary Islands, Spain).</title>
        <authorList>
            <person name="Pulido-Suarez L."/>
            <person name="Peix A."/>
            <person name="Igual J.M."/>
            <person name="Socas-Perez N."/>
            <person name="Velazquez E."/>
            <person name="Flores-Felix J.D."/>
            <person name="Leon-Barrios M."/>
        </authorList>
    </citation>
    <scope>NUCLEOTIDE SEQUENCE</scope>
    <source>
        <strain evidence="4">SSUT16</strain>
    </source>
</reference>
<protein>
    <submittedName>
        <fullName evidence="4">Amidohydrolase family protein</fullName>
    </submittedName>
</protein>
<dbReference type="AlphaFoldDB" id="A0A927EF41"/>
<dbReference type="SUPFAM" id="SSF51556">
    <property type="entry name" value="Metallo-dependent hydrolases"/>
    <property type="match status" value="1"/>
</dbReference>
<dbReference type="PANTHER" id="PTHR43794:SF11">
    <property type="entry name" value="AMIDOHYDROLASE-RELATED DOMAIN-CONTAINING PROTEIN"/>
    <property type="match status" value="1"/>
</dbReference>
<comment type="similarity">
    <text evidence="1">Belongs to the metallo-dependent hydrolases superfamily. ATZ/TRZ family.</text>
</comment>
<dbReference type="InterPro" id="IPR050287">
    <property type="entry name" value="MTA/SAH_deaminase"/>
</dbReference>
<keyword evidence="5" id="KW-1185">Reference proteome</keyword>
<evidence type="ECO:0000256" key="2">
    <source>
        <dbReference type="ARBA" id="ARBA00022801"/>
    </source>
</evidence>
<dbReference type="SUPFAM" id="SSF51338">
    <property type="entry name" value="Composite domain of metallo-dependent hydrolases"/>
    <property type="match status" value="1"/>
</dbReference>
<proteinExistence type="inferred from homology"/>
<dbReference type="Gene3D" id="2.30.40.10">
    <property type="entry name" value="Urease, subunit C, domain 1"/>
    <property type="match status" value="1"/>
</dbReference>
<dbReference type="Gene3D" id="3.20.20.140">
    <property type="entry name" value="Metal-dependent hydrolases"/>
    <property type="match status" value="1"/>
</dbReference>